<accession>A0A1L3MX47</accession>
<organism evidence="1 2">
    <name type="scientific">Bacillus weihaiensis</name>
    <dbReference type="NCBI Taxonomy" id="1547283"/>
    <lineage>
        <taxon>Bacteria</taxon>
        <taxon>Bacillati</taxon>
        <taxon>Bacillota</taxon>
        <taxon>Bacilli</taxon>
        <taxon>Bacillales</taxon>
        <taxon>Bacillaceae</taxon>
        <taxon>Bacillus</taxon>
    </lineage>
</organism>
<dbReference type="Proteomes" id="UP000181936">
    <property type="component" value="Chromosome"/>
</dbReference>
<dbReference type="AlphaFoldDB" id="A0A1L3MX47"/>
<reference evidence="1 2" key="1">
    <citation type="journal article" date="2016" name="Sci. Rep.">
        <title>Complete genome sequence and transcriptomic analysis of a novel marine strain Bacillus weihaiensis reveals the mechanism of brown algae degradation.</title>
        <authorList>
            <person name="Zhu Y."/>
            <person name="Chen P."/>
            <person name="Bao Y."/>
            <person name="Men Y."/>
            <person name="Zeng Y."/>
            <person name="Yang J."/>
            <person name="Sun J."/>
            <person name="Sun Y."/>
        </authorList>
    </citation>
    <scope>NUCLEOTIDE SEQUENCE [LARGE SCALE GENOMIC DNA]</scope>
    <source>
        <strain evidence="1 2">Alg07</strain>
    </source>
</reference>
<dbReference type="EMBL" id="CP016020">
    <property type="protein sequence ID" value="APH06902.1"/>
    <property type="molecule type" value="Genomic_DNA"/>
</dbReference>
<evidence type="ECO:0000313" key="2">
    <source>
        <dbReference type="Proteomes" id="UP000181936"/>
    </source>
</evidence>
<sequence>MEVTKYPSEIVKGISLTLRQEKHGKITPSEITELIENMSKVNAMDSYLKTYSQKLTGSKVREIVHQIYHIDLDAISDLGAGTKQSTYPAMITNSIKQIVDVEEVDTYISTLSKSDIMDLYVEAHHYDLTPSELRIVINLIFGTNLDGISSLENSGIGLFSKGQWINQSNEDLFIIHTSDDDVDVRIYPTDYFKERTGLHELPTDLQDSLQQMGYTFNEDVGAYYYADPNGQSVADSFKGQTLGLLIKYISVNYSDL</sequence>
<dbReference type="KEGG" id="bwh:A9C19_01145"/>
<proteinExistence type="predicted"/>
<gene>
    <name evidence="1" type="ORF">A9C19_01145</name>
</gene>
<name>A0A1L3MX47_9BACI</name>
<evidence type="ECO:0000313" key="1">
    <source>
        <dbReference type="EMBL" id="APH06902.1"/>
    </source>
</evidence>
<keyword evidence="2" id="KW-1185">Reference proteome</keyword>
<protein>
    <submittedName>
        <fullName evidence="1">Uncharacterized protein</fullName>
    </submittedName>
</protein>